<proteinExistence type="predicted"/>
<reference evidence="1" key="2">
    <citation type="journal article" date="2023" name="Science">
        <title>Genomic signatures of disease resistance in endangered staghorn corals.</title>
        <authorList>
            <person name="Vollmer S.V."/>
            <person name="Selwyn J.D."/>
            <person name="Despard B.A."/>
            <person name="Roesel C.L."/>
        </authorList>
    </citation>
    <scope>NUCLEOTIDE SEQUENCE</scope>
    <source>
        <strain evidence="1">K2</strain>
    </source>
</reference>
<accession>A0AAD9QCZ5</accession>
<sequence>MNEHLETYGLMDGAQRGARAGVSGTIENLLIDRMVTLACHWRKRNLSMDQRQEGYGMLFANKSGWFVKTLSKYASPLVRKSTRASHPVITISSLVSSRLTWPPATIVKPRCTSSALSIYEDIVFDVVKGQLRPQNDPF</sequence>
<comment type="caution">
    <text evidence="1">The sequence shown here is derived from an EMBL/GenBank/DDBJ whole genome shotgun (WGS) entry which is preliminary data.</text>
</comment>
<evidence type="ECO:0000313" key="1">
    <source>
        <dbReference type="EMBL" id="KAK2558610.1"/>
    </source>
</evidence>
<name>A0AAD9QCZ5_ACRCE</name>
<dbReference type="Proteomes" id="UP001249851">
    <property type="component" value="Unassembled WGS sequence"/>
</dbReference>
<dbReference type="AlphaFoldDB" id="A0AAD9QCZ5"/>
<evidence type="ECO:0000313" key="2">
    <source>
        <dbReference type="Proteomes" id="UP001249851"/>
    </source>
</evidence>
<gene>
    <name evidence="1" type="ORF">P5673_018791</name>
</gene>
<reference evidence="1" key="1">
    <citation type="journal article" date="2023" name="G3 (Bethesda)">
        <title>Whole genome assembly and annotation of the endangered Caribbean coral Acropora cervicornis.</title>
        <authorList>
            <person name="Selwyn J.D."/>
            <person name="Vollmer S.V."/>
        </authorList>
    </citation>
    <scope>NUCLEOTIDE SEQUENCE</scope>
    <source>
        <strain evidence="1">K2</strain>
    </source>
</reference>
<organism evidence="1 2">
    <name type="scientific">Acropora cervicornis</name>
    <name type="common">Staghorn coral</name>
    <dbReference type="NCBI Taxonomy" id="6130"/>
    <lineage>
        <taxon>Eukaryota</taxon>
        <taxon>Metazoa</taxon>
        <taxon>Cnidaria</taxon>
        <taxon>Anthozoa</taxon>
        <taxon>Hexacorallia</taxon>
        <taxon>Scleractinia</taxon>
        <taxon>Astrocoeniina</taxon>
        <taxon>Acroporidae</taxon>
        <taxon>Acropora</taxon>
    </lineage>
</organism>
<keyword evidence="2" id="KW-1185">Reference proteome</keyword>
<protein>
    <submittedName>
        <fullName evidence="1">Uncharacterized protein</fullName>
    </submittedName>
</protein>
<dbReference type="EMBL" id="JARQWQ010000043">
    <property type="protein sequence ID" value="KAK2558610.1"/>
    <property type="molecule type" value="Genomic_DNA"/>
</dbReference>